<organism evidence="7 8">
    <name type="scientific">Galdieria partita</name>
    <dbReference type="NCBI Taxonomy" id="83374"/>
    <lineage>
        <taxon>Eukaryota</taxon>
        <taxon>Rhodophyta</taxon>
        <taxon>Bangiophyceae</taxon>
        <taxon>Galdieriales</taxon>
        <taxon>Galdieriaceae</taxon>
        <taxon>Galdieria</taxon>
    </lineage>
</organism>
<dbReference type="Pfam" id="PF23231">
    <property type="entry name" value="HAT_Syf1_CNRKL1_C"/>
    <property type="match status" value="1"/>
</dbReference>
<dbReference type="SMART" id="SM00386">
    <property type="entry name" value="HAT"/>
    <property type="match status" value="6"/>
</dbReference>
<dbReference type="GO" id="GO:0006397">
    <property type="term" value="P:mRNA processing"/>
    <property type="evidence" value="ECO:0007669"/>
    <property type="project" value="InterPro"/>
</dbReference>
<keyword evidence="8" id="KW-1185">Reference proteome</keyword>
<keyword evidence="4" id="KW-0802">TPR repeat</keyword>
<feature type="compositionally biased region" description="Polar residues" evidence="5">
    <location>
        <begin position="108"/>
        <end position="121"/>
    </location>
</feature>
<dbReference type="InterPro" id="IPR011990">
    <property type="entry name" value="TPR-like_helical_dom_sf"/>
</dbReference>
<dbReference type="InterPro" id="IPR055430">
    <property type="entry name" value="HAT_Syf1_CNRKL1_C"/>
</dbReference>
<evidence type="ECO:0000259" key="6">
    <source>
        <dbReference type="Pfam" id="PF23231"/>
    </source>
</evidence>
<reference evidence="7" key="2">
    <citation type="submission" date="2022-01" db="EMBL/GenBank/DDBJ databases">
        <authorList>
            <person name="Hirooka S."/>
            <person name="Miyagishima S.Y."/>
        </authorList>
    </citation>
    <scope>NUCLEOTIDE SEQUENCE</scope>
    <source>
        <strain evidence="7">NBRC 102759</strain>
    </source>
</reference>
<dbReference type="PANTHER" id="PTHR44917">
    <property type="entry name" value="PROTEIN HIGH CHLOROPHYLL FLUORESCENT 107"/>
    <property type="match status" value="1"/>
</dbReference>
<dbReference type="InterPro" id="IPR044624">
    <property type="entry name" value="Mbb1-like"/>
</dbReference>
<dbReference type="Proteomes" id="UP001061958">
    <property type="component" value="Unassembled WGS sequence"/>
</dbReference>
<evidence type="ECO:0000256" key="2">
    <source>
        <dbReference type="ARBA" id="ARBA00022737"/>
    </source>
</evidence>
<dbReference type="PANTHER" id="PTHR44917:SF1">
    <property type="entry name" value="PROTEIN HIGH CHLOROPHYLL FLUORESCENT 107"/>
    <property type="match status" value="1"/>
</dbReference>
<gene>
    <name evidence="7" type="ORF">GpartN1_g7319.t1</name>
</gene>
<dbReference type="GO" id="GO:0006417">
    <property type="term" value="P:regulation of translation"/>
    <property type="evidence" value="ECO:0007669"/>
    <property type="project" value="TreeGrafter"/>
</dbReference>
<evidence type="ECO:0000313" key="8">
    <source>
        <dbReference type="Proteomes" id="UP001061958"/>
    </source>
</evidence>
<dbReference type="GO" id="GO:0005634">
    <property type="term" value="C:nucleus"/>
    <property type="evidence" value="ECO:0007669"/>
    <property type="project" value="UniProtKB-SubCell"/>
</dbReference>
<dbReference type="InterPro" id="IPR003107">
    <property type="entry name" value="HAT"/>
</dbReference>
<keyword evidence="3" id="KW-0539">Nucleus</keyword>
<feature type="compositionally biased region" description="Basic residues" evidence="5">
    <location>
        <begin position="91"/>
        <end position="103"/>
    </location>
</feature>
<evidence type="ECO:0000256" key="4">
    <source>
        <dbReference type="PROSITE-ProRule" id="PRU00339"/>
    </source>
</evidence>
<sequence length="653" mass="75637">MSCYTTSQRKTLFIHIFQGYSPCGIWKRDWFQCSNNSNLMPTIGRNKWFTSPVEHTSNKSAVVLSDTSSLVRMQEASGETPGKPSNDSNRKLKKLHKKRKRPNCKAPFTTSSLDKSSTRVGDTQRRHLDGHYRTLFTRGMEEWKQKNWATARQLFESCAENENCSLDIRSRCFLSWGRLEAQRGHWEVARYVFRRGIEVDSKNKHLFHAWAIFEERCGNLTKARELFEQCIETDPSDGVSWQSYALLEERQGNLDRAEMLMKTGLEKDPHNPYLLQARGVLFSRKCKWNDAVVLFEKAVAVHPEYYQAWQAMAVAQGKLGNRQSALSCFESALKICPTSVPTYQAYAMFEAECENYEHARFLFQKGSELDPFHAPIFHAWAKMEESIGNIYKARELYEKGFRYSPQSLAILRGWTLLERRLGHLPDSVEWKVMDPSYKETSHLGERLFMLGKMVERKSESDIRIVLEWLSTRAKDDQNLRIILQQRGMQDLRKVLQWAERRSSEDVRLFMEWFNERYEEDRSVAALLFGWQLPKRTKENIPQAPPEWYFVSKLPKSLSEGDDLCYYQSNLSIDYCQWVYFLGGFADRLSSRVAQVTILIGLTALLLLGSIEVGVLETPLPEQSELVDIRSSPVGVDNSILQENLEGPSFFGEE</sequence>
<dbReference type="Gene3D" id="1.25.40.10">
    <property type="entry name" value="Tetratricopeptide repeat domain"/>
    <property type="match status" value="2"/>
</dbReference>
<feature type="domain" description="Pre-mRNA-splicing factor Syf1/CRNKL1-like C-terminal HAT-repeats" evidence="6">
    <location>
        <begin position="142"/>
        <end position="261"/>
    </location>
</feature>
<keyword evidence="2" id="KW-0677">Repeat</keyword>
<evidence type="ECO:0000313" key="7">
    <source>
        <dbReference type="EMBL" id="GJQ15528.1"/>
    </source>
</evidence>
<dbReference type="GO" id="GO:0003727">
    <property type="term" value="F:single-stranded RNA binding"/>
    <property type="evidence" value="ECO:0007669"/>
    <property type="project" value="TreeGrafter"/>
</dbReference>
<evidence type="ECO:0000256" key="5">
    <source>
        <dbReference type="SAM" id="MobiDB-lite"/>
    </source>
</evidence>
<dbReference type="InterPro" id="IPR019734">
    <property type="entry name" value="TPR_rpt"/>
</dbReference>
<dbReference type="GO" id="GO:0003729">
    <property type="term" value="F:mRNA binding"/>
    <property type="evidence" value="ECO:0007669"/>
    <property type="project" value="InterPro"/>
</dbReference>
<dbReference type="PROSITE" id="PS50005">
    <property type="entry name" value="TPR"/>
    <property type="match status" value="1"/>
</dbReference>
<evidence type="ECO:0000256" key="3">
    <source>
        <dbReference type="ARBA" id="ARBA00023242"/>
    </source>
</evidence>
<comment type="caution">
    <text evidence="7">The sequence shown here is derived from an EMBL/GenBank/DDBJ whole genome shotgun (WGS) entry which is preliminary data.</text>
</comment>
<comment type="subcellular location">
    <subcellularLocation>
        <location evidence="1">Nucleus</location>
    </subcellularLocation>
</comment>
<dbReference type="SUPFAM" id="SSF48452">
    <property type="entry name" value="TPR-like"/>
    <property type="match status" value="1"/>
</dbReference>
<evidence type="ECO:0000256" key="1">
    <source>
        <dbReference type="ARBA" id="ARBA00004123"/>
    </source>
</evidence>
<dbReference type="SMART" id="SM00028">
    <property type="entry name" value="TPR"/>
    <property type="match status" value="7"/>
</dbReference>
<feature type="repeat" description="TPR" evidence="4">
    <location>
        <begin position="306"/>
        <end position="339"/>
    </location>
</feature>
<dbReference type="Pfam" id="PF13181">
    <property type="entry name" value="TPR_8"/>
    <property type="match status" value="1"/>
</dbReference>
<feature type="region of interest" description="Disordered" evidence="5">
    <location>
        <begin position="75"/>
        <end position="122"/>
    </location>
</feature>
<accession>A0A9C7Q300</accession>
<name>A0A9C7Q300_9RHOD</name>
<dbReference type="AlphaFoldDB" id="A0A9C7Q300"/>
<proteinExistence type="predicted"/>
<reference evidence="7" key="1">
    <citation type="journal article" date="2022" name="Proc. Natl. Acad. Sci. U.S.A.">
        <title>Life cycle and functional genomics of the unicellular red alga Galdieria for elucidating algal and plant evolution and industrial use.</title>
        <authorList>
            <person name="Hirooka S."/>
            <person name="Itabashi T."/>
            <person name="Ichinose T.M."/>
            <person name="Onuma R."/>
            <person name="Fujiwara T."/>
            <person name="Yamashita S."/>
            <person name="Jong L.W."/>
            <person name="Tomita R."/>
            <person name="Iwane A.H."/>
            <person name="Miyagishima S.Y."/>
        </authorList>
    </citation>
    <scope>NUCLEOTIDE SEQUENCE</scope>
    <source>
        <strain evidence="7">NBRC 102759</strain>
    </source>
</reference>
<dbReference type="OrthoDB" id="541719at2759"/>
<dbReference type="EMBL" id="BQMJ01000070">
    <property type="protein sequence ID" value="GJQ15528.1"/>
    <property type="molecule type" value="Genomic_DNA"/>
</dbReference>
<protein>
    <recommendedName>
        <fullName evidence="6">Pre-mRNA-splicing factor Syf1/CRNKL1-like C-terminal HAT-repeats domain-containing protein</fullName>
    </recommendedName>
</protein>